<feature type="region of interest" description="Disordered" evidence="1">
    <location>
        <begin position="352"/>
        <end position="424"/>
    </location>
</feature>
<evidence type="ECO:0000256" key="1">
    <source>
        <dbReference type="SAM" id="MobiDB-lite"/>
    </source>
</evidence>
<feature type="compositionally biased region" description="Acidic residues" evidence="1">
    <location>
        <begin position="385"/>
        <end position="395"/>
    </location>
</feature>
<organism evidence="2 3">
    <name type="scientific">Prorocentrum cordatum</name>
    <dbReference type="NCBI Taxonomy" id="2364126"/>
    <lineage>
        <taxon>Eukaryota</taxon>
        <taxon>Sar</taxon>
        <taxon>Alveolata</taxon>
        <taxon>Dinophyceae</taxon>
        <taxon>Prorocentrales</taxon>
        <taxon>Prorocentraceae</taxon>
        <taxon>Prorocentrum</taxon>
    </lineage>
</organism>
<proteinExistence type="predicted"/>
<evidence type="ECO:0000313" key="2">
    <source>
        <dbReference type="EMBL" id="CAK0876452.1"/>
    </source>
</evidence>
<gene>
    <name evidence="2" type="ORF">PCOR1329_LOCUS60813</name>
</gene>
<dbReference type="EMBL" id="CAUYUJ010017627">
    <property type="protein sequence ID" value="CAK0876452.1"/>
    <property type="molecule type" value="Genomic_DNA"/>
</dbReference>
<keyword evidence="3" id="KW-1185">Reference proteome</keyword>
<feature type="non-terminal residue" evidence="2">
    <location>
        <position position="1"/>
    </location>
</feature>
<reference evidence="2" key="1">
    <citation type="submission" date="2023-10" db="EMBL/GenBank/DDBJ databases">
        <authorList>
            <person name="Chen Y."/>
            <person name="Shah S."/>
            <person name="Dougan E. K."/>
            <person name="Thang M."/>
            <person name="Chan C."/>
        </authorList>
    </citation>
    <scope>NUCLEOTIDE SEQUENCE [LARGE SCALE GENOMIC DNA]</scope>
</reference>
<dbReference type="Proteomes" id="UP001189429">
    <property type="component" value="Unassembled WGS sequence"/>
</dbReference>
<comment type="caution">
    <text evidence="2">The sequence shown here is derived from an EMBL/GenBank/DDBJ whole genome shotgun (WGS) entry which is preliminary data.</text>
</comment>
<feature type="compositionally biased region" description="Acidic residues" evidence="1">
    <location>
        <begin position="405"/>
        <end position="418"/>
    </location>
</feature>
<name>A0ABN9VSJ5_9DINO</name>
<protein>
    <submittedName>
        <fullName evidence="2">Uncharacterized protein</fullName>
    </submittedName>
</protein>
<sequence length="563" mass="61952">ACGDFLEAPAEELDIGYSSWLQKEAKSRGSEADAVTFLMSAAVQEEVATIARAMLMTSLGVERKRAADERNEASRLITIGRASRNAILRQYMAWKETAMGAPKRPVKQVKQRTNPRAVALSWNPGLVTAVPSESGKRPPALFVDEEALAAYMAVNRAALEAEVQRRRQTALRPLSTNGQFPVSNRERLTWLKENEEAYRRFQTTAGSARSSASQRIAPDREYPACARLQPVSDEPPVAWRHLLSAWAPGFFCIQAGATKWVVFHVSRGKRSLVVPLHAEGGTWELVLTTSMCDQYLDVYEFCVRFGVPSAAVDLVSVYRLGPRLECSYPGKMLSFRFPMAYLVDAGDLPRKARRESDAEASDSDEVEGAPSDDSDIQSLASEADPGAESEAEGVDIAEAAGGAAEEAEEAGGGEDDDEAHANAERERVEGHPFVIWTNGFFTLSDNPKWGDIKIRALPRWCVEGLMGENIRGDPTRQMPKAVAPAHFHEPRDRPSRSRAVLRAWALWRARQRGFAEGSAYRRRVFDLELGKLRDELAALGHGGRAGDADADAWIEAWAPEALA</sequence>
<accession>A0ABN9VSJ5</accession>
<feature type="compositionally biased region" description="Acidic residues" evidence="1">
    <location>
        <begin position="358"/>
        <end position="375"/>
    </location>
</feature>
<evidence type="ECO:0000313" key="3">
    <source>
        <dbReference type="Proteomes" id="UP001189429"/>
    </source>
</evidence>